<dbReference type="PANTHER" id="PTHR18919">
    <property type="entry name" value="ACETYL-COA C-ACYLTRANSFERASE"/>
    <property type="match status" value="1"/>
</dbReference>
<evidence type="ECO:0000256" key="3">
    <source>
        <dbReference type="ARBA" id="ARBA00022679"/>
    </source>
</evidence>
<dbReference type="Gene3D" id="3.40.47.10">
    <property type="match status" value="1"/>
</dbReference>
<dbReference type="CDD" id="cd00751">
    <property type="entry name" value="thiolase"/>
    <property type="match status" value="1"/>
</dbReference>
<evidence type="ECO:0000256" key="7">
    <source>
        <dbReference type="SAM" id="MobiDB-lite"/>
    </source>
</evidence>
<keyword evidence="3 6" id="KW-0808">Transferase</keyword>
<name>A0ABT6RVQ7_9ACTN</name>
<dbReference type="PROSITE" id="PS00737">
    <property type="entry name" value="THIOLASE_2"/>
    <property type="match status" value="1"/>
</dbReference>
<dbReference type="PIRSF" id="PIRSF000429">
    <property type="entry name" value="Ac-CoA_Ac_transf"/>
    <property type="match status" value="1"/>
</dbReference>
<dbReference type="Pfam" id="PF02803">
    <property type="entry name" value="Thiolase_C"/>
    <property type="match status" value="1"/>
</dbReference>
<comment type="similarity">
    <text evidence="1 6">Belongs to the thiolase-like superfamily. Thiolase family.</text>
</comment>
<dbReference type="InterPro" id="IPR020616">
    <property type="entry name" value="Thiolase_N"/>
</dbReference>
<protein>
    <recommendedName>
        <fullName evidence="5">Probable acetyl-CoA acetyltransferase</fullName>
        <ecNumber evidence="2">2.3.1.9</ecNumber>
    </recommendedName>
</protein>
<feature type="domain" description="Thiolase C-terminal" evidence="9">
    <location>
        <begin position="291"/>
        <end position="410"/>
    </location>
</feature>
<dbReference type="InterPro" id="IPR016039">
    <property type="entry name" value="Thiolase-like"/>
</dbReference>
<dbReference type="RefSeq" id="WP_282514981.1">
    <property type="nucleotide sequence ID" value="NZ_JASCIR010000017.1"/>
</dbReference>
<dbReference type="PANTHER" id="PTHR18919:SF107">
    <property type="entry name" value="ACETYL-COA ACETYLTRANSFERASE, CYTOSOLIC"/>
    <property type="match status" value="1"/>
</dbReference>
<keyword evidence="11" id="KW-1185">Reference proteome</keyword>
<evidence type="ECO:0000259" key="8">
    <source>
        <dbReference type="Pfam" id="PF00108"/>
    </source>
</evidence>
<organism evidence="10 11">
    <name type="scientific">Streptomyces solicavernae</name>
    <dbReference type="NCBI Taxonomy" id="3043614"/>
    <lineage>
        <taxon>Bacteria</taxon>
        <taxon>Bacillati</taxon>
        <taxon>Actinomycetota</taxon>
        <taxon>Actinomycetes</taxon>
        <taxon>Kitasatosporales</taxon>
        <taxon>Streptomycetaceae</taxon>
        <taxon>Streptomyces</taxon>
    </lineage>
</organism>
<evidence type="ECO:0000256" key="4">
    <source>
        <dbReference type="ARBA" id="ARBA00023315"/>
    </source>
</evidence>
<evidence type="ECO:0000313" key="11">
    <source>
        <dbReference type="Proteomes" id="UP001224661"/>
    </source>
</evidence>
<evidence type="ECO:0000256" key="5">
    <source>
        <dbReference type="ARBA" id="ARBA00040529"/>
    </source>
</evidence>
<dbReference type="SUPFAM" id="SSF53901">
    <property type="entry name" value="Thiolase-like"/>
    <property type="match status" value="2"/>
</dbReference>
<dbReference type="GO" id="GO:0016746">
    <property type="term" value="F:acyltransferase activity"/>
    <property type="evidence" value="ECO:0007669"/>
    <property type="project" value="UniProtKB-KW"/>
</dbReference>
<feature type="region of interest" description="Disordered" evidence="7">
    <location>
        <begin position="213"/>
        <end position="251"/>
    </location>
</feature>
<dbReference type="InterPro" id="IPR002155">
    <property type="entry name" value="Thiolase"/>
</dbReference>
<dbReference type="PROSITE" id="PS00099">
    <property type="entry name" value="THIOLASE_3"/>
    <property type="match status" value="1"/>
</dbReference>
<comment type="caution">
    <text evidence="10">The sequence shown here is derived from an EMBL/GenBank/DDBJ whole genome shotgun (WGS) entry which is preliminary data.</text>
</comment>
<gene>
    <name evidence="10" type="ORF">QIS99_20320</name>
</gene>
<reference evidence="10 11" key="1">
    <citation type="submission" date="2023-05" db="EMBL/GenBank/DDBJ databases">
        <title>Draft genome sequence of Streptomyces sp. B-S-A8 isolated from a cave soil in Thailand.</title>
        <authorList>
            <person name="Chamroensaksri N."/>
            <person name="Muangham S."/>
        </authorList>
    </citation>
    <scope>NUCLEOTIDE SEQUENCE [LARGE SCALE GENOMIC DNA]</scope>
    <source>
        <strain evidence="10 11">B-S-A8</strain>
    </source>
</reference>
<evidence type="ECO:0000256" key="6">
    <source>
        <dbReference type="RuleBase" id="RU003557"/>
    </source>
</evidence>
<dbReference type="EMBL" id="JASCIR010000017">
    <property type="protein sequence ID" value="MDI3388533.1"/>
    <property type="molecule type" value="Genomic_DNA"/>
</dbReference>
<dbReference type="EC" id="2.3.1.9" evidence="2"/>
<evidence type="ECO:0000259" key="9">
    <source>
        <dbReference type="Pfam" id="PF02803"/>
    </source>
</evidence>
<proteinExistence type="inferred from homology"/>
<dbReference type="InterPro" id="IPR020617">
    <property type="entry name" value="Thiolase_C"/>
</dbReference>
<dbReference type="InterPro" id="IPR020613">
    <property type="entry name" value="Thiolase_CS"/>
</dbReference>
<keyword evidence="4 6" id="KW-0012">Acyltransferase</keyword>
<dbReference type="NCBIfam" id="TIGR01930">
    <property type="entry name" value="AcCoA-C-Actrans"/>
    <property type="match status" value="1"/>
</dbReference>
<evidence type="ECO:0000256" key="2">
    <source>
        <dbReference type="ARBA" id="ARBA00012705"/>
    </source>
</evidence>
<dbReference type="Pfam" id="PF00108">
    <property type="entry name" value="Thiolase_N"/>
    <property type="match status" value="1"/>
</dbReference>
<accession>A0ABT6RVQ7</accession>
<sequence>MTDSYVYAAARTPFGRFAGALAGVRPDDLAALAVNGVLAKAPALDPAEIGDVVWGNANGAGEDNRNVGRMAVLLAGLPTSVPATTVNRLCGSSLDAAMIASRTIECGDADIVLTGGVESMSRAPWVLPKPERAYPAGDLNAVSTTLGWRLVNERMPKEWTVSLGEANEQLAERFTVPRERQDEFAARSHQLADAAWTAGFYDDLVVPVAVDRKGRPAHDGKGGTTADGAGSTLTRDEGIRPGSTADKLAGLGPSFRPDGVITAGNASPLSDGASAVLLGSAAAAARIGTAPLARIAGRGVFALDPQEFGFAPVEAANRALRSAGITWSDVSAVELNEAFAVQALACVDAWKADPSTVNTKGGAIALGHPLGASGGRLLGTLAHRLKESGERWGLAAICIGVGQALAVVLENVTETGMETGR</sequence>
<feature type="domain" description="Thiolase N-terminal" evidence="8">
    <location>
        <begin position="5"/>
        <end position="280"/>
    </location>
</feature>
<evidence type="ECO:0000313" key="10">
    <source>
        <dbReference type="EMBL" id="MDI3388533.1"/>
    </source>
</evidence>
<evidence type="ECO:0000256" key="1">
    <source>
        <dbReference type="ARBA" id="ARBA00010982"/>
    </source>
</evidence>
<dbReference type="Proteomes" id="UP001224661">
    <property type="component" value="Unassembled WGS sequence"/>
</dbReference>
<dbReference type="InterPro" id="IPR020610">
    <property type="entry name" value="Thiolase_AS"/>
</dbReference>